<comment type="caution">
    <text evidence="2">The sequence shown here is derived from an EMBL/GenBank/DDBJ whole genome shotgun (WGS) entry which is preliminary data.</text>
</comment>
<name>A0ABS2VU88_STRAS</name>
<organism evidence="2 3">
    <name type="scientific">Streptomyces actuosus</name>
    <dbReference type="NCBI Taxonomy" id="1885"/>
    <lineage>
        <taxon>Bacteria</taxon>
        <taxon>Bacillati</taxon>
        <taxon>Actinomycetota</taxon>
        <taxon>Actinomycetes</taxon>
        <taxon>Kitasatosporales</taxon>
        <taxon>Streptomycetaceae</taxon>
        <taxon>Streptomyces</taxon>
    </lineage>
</organism>
<keyword evidence="1" id="KW-0732">Signal</keyword>
<proteinExistence type="predicted"/>
<reference evidence="2 3" key="1">
    <citation type="submission" date="2021-02" db="EMBL/GenBank/DDBJ databases">
        <title>Whole genome sequencing of Streptomyces actuosus VRA1.</title>
        <authorList>
            <person name="Sen G."/>
            <person name="Sen A."/>
        </authorList>
    </citation>
    <scope>NUCLEOTIDE SEQUENCE [LARGE SCALE GENOMIC DNA]</scope>
    <source>
        <strain evidence="2 3">VRA1</strain>
    </source>
</reference>
<accession>A0ABS2VU88</accession>
<protein>
    <recommendedName>
        <fullName evidence="4">Secreted protein</fullName>
    </recommendedName>
</protein>
<evidence type="ECO:0008006" key="4">
    <source>
        <dbReference type="Google" id="ProtNLM"/>
    </source>
</evidence>
<evidence type="ECO:0000256" key="1">
    <source>
        <dbReference type="SAM" id="SignalP"/>
    </source>
</evidence>
<dbReference type="Proteomes" id="UP000788262">
    <property type="component" value="Unassembled WGS sequence"/>
</dbReference>
<gene>
    <name evidence="2" type="ORF">JS756_21385</name>
</gene>
<keyword evidence="3" id="KW-1185">Reference proteome</keyword>
<feature type="chain" id="PRO_5045048513" description="Secreted protein" evidence="1">
    <location>
        <begin position="34"/>
        <end position="144"/>
    </location>
</feature>
<evidence type="ECO:0000313" key="3">
    <source>
        <dbReference type="Proteomes" id="UP000788262"/>
    </source>
</evidence>
<feature type="signal peptide" evidence="1">
    <location>
        <begin position="1"/>
        <end position="33"/>
    </location>
</feature>
<sequence>MNISLHKRSAKALGTVVATAGLLLGAGAGTAAAGPSGVTFKAGSMQSDGSRSISVHRNGHYVGKGWWKANGDTLYATDSYADGYGVSAYLGTAPVRVADTLGHHSPYTKSVGGNLREDRRYTFWVCIGNNKAGLTCSDIYTVTS</sequence>
<evidence type="ECO:0000313" key="2">
    <source>
        <dbReference type="EMBL" id="MBN0046611.1"/>
    </source>
</evidence>
<dbReference type="EMBL" id="JAFFZS010000017">
    <property type="protein sequence ID" value="MBN0046611.1"/>
    <property type="molecule type" value="Genomic_DNA"/>
</dbReference>